<reference evidence="1" key="1">
    <citation type="submission" date="2017-05" db="EMBL/GenBank/DDBJ databases">
        <title>Complete and WGS of Bordetella genogroups.</title>
        <authorList>
            <person name="Spilker T."/>
            <person name="Lipuma J."/>
        </authorList>
    </citation>
    <scope>NUCLEOTIDE SEQUENCE</scope>
    <source>
        <strain evidence="1">AU21707</strain>
    </source>
</reference>
<protein>
    <submittedName>
        <fullName evidence="1">Sugar ABC transporter</fullName>
    </submittedName>
</protein>
<organism evidence="1 2">
    <name type="scientific">Bordetella genomosp. 9</name>
    <dbReference type="NCBI Taxonomy" id="1416803"/>
    <lineage>
        <taxon>Bacteria</taxon>
        <taxon>Pseudomonadati</taxon>
        <taxon>Pseudomonadota</taxon>
        <taxon>Betaproteobacteria</taxon>
        <taxon>Burkholderiales</taxon>
        <taxon>Alcaligenaceae</taxon>
        <taxon>Bordetella</taxon>
    </lineage>
</organism>
<dbReference type="AlphaFoldDB" id="A0A261RFN6"/>
<evidence type="ECO:0000313" key="2">
    <source>
        <dbReference type="Proteomes" id="UP000216857"/>
    </source>
</evidence>
<dbReference type="Proteomes" id="UP000216857">
    <property type="component" value="Unassembled WGS sequence"/>
</dbReference>
<dbReference type="RefSeq" id="WP_094846818.1">
    <property type="nucleotide sequence ID" value="NZ_NEVJ01000002.1"/>
</dbReference>
<evidence type="ECO:0000313" key="1">
    <source>
        <dbReference type="EMBL" id="OZI23858.1"/>
    </source>
</evidence>
<comment type="caution">
    <text evidence="1">The sequence shown here is derived from an EMBL/GenBank/DDBJ whole genome shotgun (WGS) entry which is preliminary data.</text>
</comment>
<keyword evidence="2" id="KW-1185">Reference proteome</keyword>
<proteinExistence type="predicted"/>
<dbReference type="OrthoDB" id="7351211at2"/>
<name>A0A261RFN6_9BORD</name>
<accession>A0A261RFN6</accession>
<gene>
    <name evidence="1" type="ORF">CAL26_10615</name>
</gene>
<dbReference type="EMBL" id="NEVJ01000002">
    <property type="protein sequence ID" value="OZI23858.1"/>
    <property type="molecule type" value="Genomic_DNA"/>
</dbReference>
<sequence length="186" mass="20268">MIYTVECSFSHPGIEAEWNDFYSLTKLPALISVSGFHTSQRFKALSAGCPAYLALHSVDGLEVLESDEYREKGGGSFARWQQHITDWRRNLYGGLDRAPAIGDGDFLVASTVGAGPLIELGLTPDQMRAVALDRLPEIRWLARLDRAIRPGVDALPQGVDLYVPITTQLTSGTGAYGTNRRSGASQ</sequence>